<name>A0A2U7U7Q5_9VIRU</name>
<dbReference type="RefSeq" id="YP_009482723.1">
    <property type="nucleotide sequence ID" value="NC_037667.1"/>
</dbReference>
<keyword evidence="2" id="KW-0812">Transmembrane</keyword>
<evidence type="ECO:0000256" key="1">
    <source>
        <dbReference type="SAM" id="MobiDB-lite"/>
    </source>
</evidence>
<evidence type="ECO:0000256" key="2">
    <source>
        <dbReference type="SAM" id="Phobius"/>
    </source>
</evidence>
<dbReference type="KEGG" id="vg:36843595"/>
<keyword evidence="2" id="KW-0472">Membrane</keyword>
<dbReference type="Proteomes" id="UP000248852">
    <property type="component" value="Segment"/>
</dbReference>
<feature type="transmembrane region" description="Helical" evidence="2">
    <location>
        <begin position="12"/>
        <end position="35"/>
    </location>
</feature>
<keyword evidence="2" id="KW-1133">Transmembrane helix</keyword>
<dbReference type="GeneID" id="36843595"/>
<reference evidence="3" key="1">
    <citation type="journal article" date="2018" name="Nat. Commun.">
        <title>Diversity and evolution of the emerging Pandoraviridae family.</title>
        <authorList>
            <person name="Legendre M."/>
            <person name="Fabre E."/>
            <person name="Poirot O."/>
            <person name="Jeudy S."/>
            <person name="Lartigue A."/>
            <person name="Alempic J.M."/>
            <person name="Beucher L."/>
            <person name="Philippe N."/>
            <person name="Bertaux L."/>
            <person name="Christo-Foroux E."/>
            <person name="Labadie K."/>
            <person name="Coute Y."/>
            <person name="Abergel C."/>
            <person name="Claverie J.M."/>
        </authorList>
    </citation>
    <scope>NUCLEOTIDE SEQUENCE [LARGE SCALE GENOMIC DNA]</scope>
    <source>
        <strain evidence="3">Quercus</strain>
    </source>
</reference>
<evidence type="ECO:0000313" key="3">
    <source>
        <dbReference type="EMBL" id="AVK74454.1"/>
    </source>
</evidence>
<gene>
    <name evidence="3" type="ORF">pqer_cds_32</name>
</gene>
<organism evidence="3">
    <name type="scientific">Pandoravirus quercus</name>
    <dbReference type="NCBI Taxonomy" id="2107709"/>
    <lineage>
        <taxon>Viruses</taxon>
        <taxon>Pandoravirus</taxon>
    </lineage>
</organism>
<feature type="transmembrane region" description="Helical" evidence="2">
    <location>
        <begin position="55"/>
        <end position="76"/>
    </location>
</feature>
<dbReference type="EMBL" id="MG011689">
    <property type="protein sequence ID" value="AVK74454.1"/>
    <property type="molecule type" value="Genomic_DNA"/>
</dbReference>
<protein>
    <submittedName>
        <fullName evidence="3">Uncharacterized protein</fullName>
    </submittedName>
</protein>
<feature type="compositionally biased region" description="Basic and acidic residues" evidence="1">
    <location>
        <begin position="257"/>
        <end position="282"/>
    </location>
</feature>
<feature type="region of interest" description="Disordered" evidence="1">
    <location>
        <begin position="253"/>
        <end position="294"/>
    </location>
</feature>
<proteinExistence type="predicted"/>
<accession>A0A2U7U7Q5</accession>
<sequence length="294" mass="31925">MWSGGIRWVRSVAMACIVVGIAAELILAVALAVVVSRPVHDPAAHQQQELVVERLIMAMFAVAVCMPVALVLGLAFTGAATKDRLGTRVLTAQIDHIFSNAADTDVENTCSVDVDLVRAETTMGALGGHTWCGRPQRDPALCHHAWRVNQWGHLTTGIFWFAGNGFDGLGSFDVRGCANPCVPDGTTLLAWTQTYLDREDVQRPERFSYEFRGTLTVESTDTPTICGTWDRHMADSLDARPGDILHGEFVLMPASSDQRRKGETAPVHDDSKGNCLDAHRPPAEPTCSQPHVDG</sequence>